<reference evidence="1" key="3">
    <citation type="submission" date="2023-12" db="EMBL/GenBank/DDBJ databases">
        <authorList>
            <person name="Sun Q."/>
            <person name="Inoue M."/>
        </authorList>
    </citation>
    <scope>NUCLEOTIDE SEQUENCE</scope>
    <source>
        <strain evidence="1">JCM 15515</strain>
    </source>
</reference>
<evidence type="ECO:0000313" key="2">
    <source>
        <dbReference type="EMBL" id="XDJ47311.1"/>
    </source>
</evidence>
<accession>A0AB39EV20</accession>
<evidence type="ECO:0000313" key="3">
    <source>
        <dbReference type="EMBL" id="XDJ69338.1"/>
    </source>
</evidence>
<protein>
    <recommendedName>
        <fullName evidence="5">ATP-binding protein</fullName>
    </recommendedName>
</protein>
<dbReference type="EMBL" id="CP158262">
    <property type="protein sequence ID" value="XDJ69338.1"/>
    <property type="molecule type" value="Genomic_DNA"/>
</dbReference>
<organism evidence="3">
    <name type="scientific">Castellaniella ginsengisoli</name>
    <dbReference type="NCBI Taxonomy" id="546114"/>
    <lineage>
        <taxon>Bacteria</taxon>
        <taxon>Pseudomonadati</taxon>
        <taxon>Pseudomonadota</taxon>
        <taxon>Betaproteobacteria</taxon>
        <taxon>Burkholderiales</taxon>
        <taxon>Alcaligenaceae</taxon>
        <taxon>Castellaniella</taxon>
    </lineage>
</organism>
<dbReference type="EMBL" id="BAAAEX010000006">
    <property type="protein sequence ID" value="GAA0776806.1"/>
    <property type="molecule type" value="Genomic_DNA"/>
</dbReference>
<sequence length="463" mass="52340">MTQAQQLREAILAAPLETSNFGETPQPGTLYLPLSHLKALRLDAHVVVGGRGVGKSFWTAALQSEPLRRLLGLAASELKGMEVHAGFSIAEHIDNYPNADVFDAFLAEGGDPYDLWRAVVLRWIARQAGKIIPHDSWPHTVAWLKQNPEDVARLMQQPRNWKGLILFDALDRTSADWRRMDSIVQGLLRTTLWLKAYPGLYAKVFLRDDQAERTVFNFTDASKLTATKAELKWARHDLHGLLWQRLINAPDTHGEILRDICRSTQQENVWHVAPEMKSESDPQRKAFETLAGPWMGRDKRRGVPYTWSVSHLSDGRGQTSPRSFLAAIRQAAEDSLERYPSHEYALHYESIKRGIQKASEIRVQEMAEDYPWVPKTLAVLSGMNVPMDFDIVREKWENAPAGALEGNPTRLPAQHIDRGWDGVREDLQRLGLLETKKDGRIDMPDLYRVGFGLGRKGGVKPKG</sequence>
<dbReference type="RefSeq" id="WP_343836305.1">
    <property type="nucleotide sequence ID" value="NZ_BAAAEX010000006.1"/>
</dbReference>
<keyword evidence="4" id="KW-1185">Reference proteome</keyword>
<reference evidence="1" key="1">
    <citation type="journal article" date="2014" name="Int. J. Syst. Evol. Microbiol.">
        <title>Complete genome of a new Firmicutes species belonging to the dominant human colonic microbiota ('Ruminococcus bicirculans') reveals two chromosomes and a selective capacity to utilize plant glucans.</title>
        <authorList>
            <consortium name="NISC Comparative Sequencing Program"/>
            <person name="Wegmann U."/>
            <person name="Louis P."/>
            <person name="Goesmann A."/>
            <person name="Henrissat B."/>
            <person name="Duncan S.H."/>
            <person name="Flint H.J."/>
        </authorList>
    </citation>
    <scope>NUCLEOTIDE SEQUENCE</scope>
    <source>
        <strain evidence="1">JCM 15515</strain>
    </source>
</reference>
<dbReference type="AlphaFoldDB" id="A0AB39EV20"/>
<evidence type="ECO:0000313" key="4">
    <source>
        <dbReference type="Proteomes" id="UP001500573"/>
    </source>
</evidence>
<evidence type="ECO:0008006" key="5">
    <source>
        <dbReference type="Google" id="ProtNLM"/>
    </source>
</evidence>
<evidence type="ECO:0000313" key="1">
    <source>
        <dbReference type="EMBL" id="GAA0776806.1"/>
    </source>
</evidence>
<gene>
    <name evidence="3" type="ORF">ABRY94_00630</name>
    <name evidence="2" type="ORF">ABRZ04_13600</name>
    <name evidence="1" type="ORF">GCM10009108_11620</name>
</gene>
<reference evidence="3" key="4">
    <citation type="submission" date="2024-05" db="EMBL/GenBank/DDBJ databases">
        <authorList>
            <person name="Luo Y.-C."/>
            <person name="Nicholds J."/>
            <person name="Mortimer T."/>
            <person name="Maboni G."/>
        </authorList>
    </citation>
    <scope>NUCLEOTIDE SEQUENCE</scope>
    <source>
        <strain evidence="3">144863</strain>
        <strain evidence="2">151836</strain>
    </source>
</reference>
<proteinExistence type="predicted"/>
<dbReference type="EMBL" id="CP158254">
    <property type="protein sequence ID" value="XDJ47311.1"/>
    <property type="molecule type" value="Genomic_DNA"/>
</dbReference>
<name>A0AB39EV20_9BURK</name>
<reference evidence="4" key="2">
    <citation type="journal article" date="2019" name="Int. J. Syst. Evol. Microbiol.">
        <title>The Global Catalogue of Microorganisms (GCM) 10K type strain sequencing project: providing services to taxonomists for standard genome sequencing and annotation.</title>
        <authorList>
            <consortium name="The Broad Institute Genomics Platform"/>
            <consortium name="The Broad Institute Genome Sequencing Center for Infectious Disease"/>
            <person name="Wu L."/>
            <person name="Ma J."/>
        </authorList>
    </citation>
    <scope>NUCLEOTIDE SEQUENCE [LARGE SCALE GENOMIC DNA]</scope>
    <source>
        <strain evidence="4">JCM 15515</strain>
    </source>
</reference>
<dbReference type="Proteomes" id="UP001500573">
    <property type="component" value="Unassembled WGS sequence"/>
</dbReference>